<feature type="non-terminal residue" evidence="1">
    <location>
        <position position="1"/>
    </location>
</feature>
<dbReference type="EMBL" id="LAZR01029367">
    <property type="protein sequence ID" value="KKL59787.1"/>
    <property type="molecule type" value="Genomic_DNA"/>
</dbReference>
<accession>A0A0F9G991</accession>
<protein>
    <submittedName>
        <fullName evidence="1">Uncharacterized protein</fullName>
    </submittedName>
</protein>
<comment type="caution">
    <text evidence="1">The sequence shown here is derived from an EMBL/GenBank/DDBJ whole genome shotgun (WGS) entry which is preliminary data.</text>
</comment>
<feature type="non-terminal residue" evidence="1">
    <location>
        <position position="619"/>
    </location>
</feature>
<gene>
    <name evidence="1" type="ORF">LCGC14_2211830</name>
</gene>
<name>A0A0F9G991_9ZZZZ</name>
<reference evidence="1" key="1">
    <citation type="journal article" date="2015" name="Nature">
        <title>Complex archaea that bridge the gap between prokaryotes and eukaryotes.</title>
        <authorList>
            <person name="Spang A."/>
            <person name="Saw J.H."/>
            <person name="Jorgensen S.L."/>
            <person name="Zaremba-Niedzwiedzka K."/>
            <person name="Martijn J."/>
            <person name="Lind A.E."/>
            <person name="van Eijk R."/>
            <person name="Schleper C."/>
            <person name="Guy L."/>
            <person name="Ettema T.J."/>
        </authorList>
    </citation>
    <scope>NUCLEOTIDE SEQUENCE</scope>
</reference>
<sequence length="619" mass="68988">VPLEPSLGERERGRFFSTRKEVAESFGPSIDFVDVPEATFKALKAEEAALFKEFPDINRIEGSLLLPPELANQARPLKGITSTGGEIAAFWRGEEGFLRLGNKTEITEANIFNALTRGDIIPPGSLETVVRDLDLLAPNLIERASGLQLVELLQSRRVNNALGTRKLSQLKNAELIQLIQEARLPLGTHPNRKTMLKTLKAASGDLQGIPKTIETQGWKAISEADVADLFKAIQEGRLTPEAVPTQLVRGGVNKHKWEAWDTARPLADRKKSMDTYIAKVEEMAAKAKAGSLEQRNLLLDAKIARWDFDVRFGLKPLSVAQEEIIEPFKILTAAHRGTPEERLAKLTPQRAKEIQDELSNFLDKFPKLSKADRTRMGERLLLQALDAEEGLEIYDVGRQLETMLNIVDMDQDLKNSAYRALQLLTTKGETPTPAQISAMRKVLDPVLGKGATSSLLNSRRLDVKGRELVVNTLGLPRALMASSDISALGRQGAILGARMPIQWAKMAFRSVRAFWQPEYADEVRRSIINSGVIRLQGGEIVDIYEFATKTLKKHQLFLASDAGQLGLTFKEEEYMTHFASKWGWHLPRDAKGHLSAKFWDLEKVPFPVPLAQSERAYVV</sequence>
<proteinExistence type="predicted"/>
<evidence type="ECO:0000313" key="1">
    <source>
        <dbReference type="EMBL" id="KKL59787.1"/>
    </source>
</evidence>
<organism evidence="1">
    <name type="scientific">marine sediment metagenome</name>
    <dbReference type="NCBI Taxonomy" id="412755"/>
    <lineage>
        <taxon>unclassified sequences</taxon>
        <taxon>metagenomes</taxon>
        <taxon>ecological metagenomes</taxon>
    </lineage>
</organism>
<dbReference type="AlphaFoldDB" id="A0A0F9G991"/>